<proteinExistence type="predicted"/>
<dbReference type="EMBL" id="WKMY01000006">
    <property type="protein sequence ID" value="MRY93724.1"/>
    <property type="molecule type" value="Genomic_DNA"/>
</dbReference>
<evidence type="ECO:0000313" key="2">
    <source>
        <dbReference type="EMBL" id="MRY93724.1"/>
    </source>
</evidence>
<dbReference type="AlphaFoldDB" id="A0A395YQ43"/>
<accession>A0A395YQ43</accession>
<dbReference type="Proteomes" id="UP000461276">
    <property type="component" value="Unassembled WGS sequence"/>
</dbReference>
<dbReference type="Proteomes" id="UP000432516">
    <property type="component" value="Unassembled WGS sequence"/>
</dbReference>
<dbReference type="Proteomes" id="UP000441358">
    <property type="component" value="Unassembled WGS sequence"/>
</dbReference>
<protein>
    <submittedName>
        <fullName evidence="2">Uncharacterized protein</fullName>
    </submittedName>
</protein>
<reference evidence="5 6" key="1">
    <citation type="journal article" date="2019" name="Nat. Med.">
        <title>A library of human gut bacterial isolates paired with longitudinal multiomics data enables mechanistic microbiome research.</title>
        <authorList>
            <person name="Poyet M."/>
            <person name="Groussin M."/>
            <person name="Gibbons S.M."/>
            <person name="Avila-Pacheco J."/>
            <person name="Jiang X."/>
            <person name="Kearney S.M."/>
            <person name="Perrotta A.R."/>
            <person name="Berdy B."/>
            <person name="Zhao S."/>
            <person name="Lieberman T.D."/>
            <person name="Swanson P.K."/>
            <person name="Smith M."/>
            <person name="Roesemann S."/>
            <person name="Alexander J.E."/>
            <person name="Rich S.A."/>
            <person name="Livny J."/>
            <person name="Vlamakis H."/>
            <person name="Clish C."/>
            <person name="Bullock K."/>
            <person name="Deik A."/>
            <person name="Scott J."/>
            <person name="Pierce K.A."/>
            <person name="Xavier R.J."/>
            <person name="Alm E.J."/>
        </authorList>
    </citation>
    <scope>NUCLEOTIDE SEQUENCE [LARGE SCALE GENOMIC DNA]</scope>
    <source>
        <strain evidence="4 5">BIOML-A2</strain>
        <strain evidence="3 6">BIOML-A32</strain>
        <strain evidence="2 7">BIOML-A9</strain>
    </source>
</reference>
<evidence type="ECO:0000313" key="1">
    <source>
        <dbReference type="EMBL" id="MDB9005537.1"/>
    </source>
</evidence>
<dbReference type="EMBL" id="WKMC01000015">
    <property type="protein sequence ID" value="MRZ52010.1"/>
    <property type="molecule type" value="Genomic_DNA"/>
</dbReference>
<dbReference type="EMBL" id="JAQMPJ010000008">
    <property type="protein sequence ID" value="MDB9005537.1"/>
    <property type="molecule type" value="Genomic_DNA"/>
</dbReference>
<dbReference type="EMBL" id="WKNE01000009">
    <property type="protein sequence ID" value="MRZ55731.1"/>
    <property type="molecule type" value="Genomic_DNA"/>
</dbReference>
<dbReference type="Proteomes" id="UP001210126">
    <property type="component" value="Unassembled WGS sequence"/>
</dbReference>
<evidence type="ECO:0000313" key="7">
    <source>
        <dbReference type="Proteomes" id="UP000461276"/>
    </source>
</evidence>
<evidence type="ECO:0000313" key="6">
    <source>
        <dbReference type="Proteomes" id="UP000441358"/>
    </source>
</evidence>
<dbReference type="RefSeq" id="WP_009275598.1">
    <property type="nucleotide sequence ID" value="NZ_CACRUW010000014.1"/>
</dbReference>
<evidence type="ECO:0000313" key="4">
    <source>
        <dbReference type="EMBL" id="MRZ55731.1"/>
    </source>
</evidence>
<sequence length="84" mass="9666">MTALELNAELFRQLSIIAEDETLMRKAVEAIRRLAQQKEAQTEETEYISKEEVLAGIRQGLIDVKESRKNGTYQKTLQEVIDEL</sequence>
<organism evidence="2 7">
    <name type="scientific">Parabacteroides distasonis</name>
    <dbReference type="NCBI Taxonomy" id="823"/>
    <lineage>
        <taxon>Bacteria</taxon>
        <taxon>Pseudomonadati</taxon>
        <taxon>Bacteroidota</taxon>
        <taxon>Bacteroidia</taxon>
        <taxon>Bacteroidales</taxon>
        <taxon>Tannerellaceae</taxon>
        <taxon>Parabacteroides</taxon>
    </lineage>
</organism>
<gene>
    <name evidence="3" type="ORF">GKD66_17590</name>
    <name evidence="2" type="ORF">GKD67_10880</name>
    <name evidence="4" type="ORF">GKD68_13415</name>
    <name evidence="1" type="ORF">PN599_11045</name>
</gene>
<evidence type="ECO:0000313" key="5">
    <source>
        <dbReference type="Proteomes" id="UP000432516"/>
    </source>
</evidence>
<comment type="caution">
    <text evidence="2">The sequence shown here is derived from an EMBL/GenBank/DDBJ whole genome shotgun (WGS) entry which is preliminary data.</text>
</comment>
<name>A0A395YQ43_PARDI</name>
<evidence type="ECO:0000313" key="3">
    <source>
        <dbReference type="EMBL" id="MRZ52010.1"/>
    </source>
</evidence>
<reference evidence="1" key="2">
    <citation type="submission" date="2023-01" db="EMBL/GenBank/DDBJ databases">
        <title>Human gut microbiome strain richness.</title>
        <authorList>
            <person name="Chen-Liaw A."/>
        </authorList>
    </citation>
    <scope>NUCLEOTIDE SEQUENCE</scope>
    <source>
        <strain evidence="1">RTP21484st1_E5_RTP21484_190118</strain>
    </source>
</reference>